<dbReference type="EMBL" id="FMAI01000001">
    <property type="protein sequence ID" value="SCB08234.1"/>
    <property type="molecule type" value="Genomic_DNA"/>
</dbReference>
<dbReference type="GO" id="GO:0000976">
    <property type="term" value="F:transcription cis-regulatory region binding"/>
    <property type="evidence" value="ECO:0007669"/>
    <property type="project" value="TreeGrafter"/>
</dbReference>
<evidence type="ECO:0000256" key="5">
    <source>
        <dbReference type="SAM" id="MobiDB-lite"/>
    </source>
</evidence>
<feature type="domain" description="DNA-binding protein H-NS-like C-terminal" evidence="6">
    <location>
        <begin position="57"/>
        <end position="102"/>
    </location>
</feature>
<dbReference type="AlphaFoldDB" id="A0A1C3TYE9"/>
<evidence type="ECO:0000256" key="2">
    <source>
        <dbReference type="ARBA" id="ARBA00010610"/>
    </source>
</evidence>
<dbReference type="GO" id="GO:0009295">
    <property type="term" value="C:nucleoid"/>
    <property type="evidence" value="ECO:0007669"/>
    <property type="project" value="UniProtKB-SubCell"/>
</dbReference>
<dbReference type="GO" id="GO:0005829">
    <property type="term" value="C:cytosol"/>
    <property type="evidence" value="ECO:0007669"/>
    <property type="project" value="TreeGrafter"/>
</dbReference>
<organism evidence="7 8">
    <name type="scientific">Bradyrhizobium shewense</name>
    <dbReference type="NCBI Taxonomy" id="1761772"/>
    <lineage>
        <taxon>Bacteria</taxon>
        <taxon>Pseudomonadati</taxon>
        <taxon>Pseudomonadota</taxon>
        <taxon>Alphaproteobacteria</taxon>
        <taxon>Hyphomicrobiales</taxon>
        <taxon>Nitrobacteraceae</taxon>
        <taxon>Bradyrhizobium</taxon>
    </lineage>
</organism>
<dbReference type="PANTHER" id="PTHR38097:SF2">
    <property type="entry name" value="DNA-BINDING PROTEIN STPA"/>
    <property type="match status" value="1"/>
</dbReference>
<comment type="similarity">
    <text evidence="2">Belongs to the histone-like protein H-NS family.</text>
</comment>
<keyword evidence="3" id="KW-0963">Cytoplasm</keyword>
<dbReference type="SUPFAM" id="SSF81273">
    <property type="entry name" value="H-NS histone-like proteins"/>
    <property type="match status" value="1"/>
</dbReference>
<evidence type="ECO:0000313" key="7">
    <source>
        <dbReference type="EMBL" id="SCB08234.1"/>
    </source>
</evidence>
<dbReference type="Proteomes" id="UP000199184">
    <property type="component" value="Unassembled WGS sequence"/>
</dbReference>
<proteinExistence type="inferred from homology"/>
<evidence type="ECO:0000256" key="4">
    <source>
        <dbReference type="ARBA" id="ARBA00023125"/>
    </source>
</evidence>
<dbReference type="GO" id="GO:0003680">
    <property type="term" value="F:minor groove of adenine-thymine-rich DNA binding"/>
    <property type="evidence" value="ECO:0007669"/>
    <property type="project" value="TreeGrafter"/>
</dbReference>
<sequence length="114" mass="13169">MGKNDWVNLTTAELWGLYDEVTTVLSRRMTAEKVKLEERLRKIEGTAVSSPNGERPRRPYPPVLPKYQNPKDPAETWSGRGKQPRWLKAQLRAGKKLNDLLIDRSSAQRRRRTG</sequence>
<dbReference type="InterPro" id="IPR027444">
    <property type="entry name" value="H-NS_C_dom"/>
</dbReference>
<name>A0A1C3TYE9_9BRAD</name>
<dbReference type="GO" id="GO:0032993">
    <property type="term" value="C:protein-DNA complex"/>
    <property type="evidence" value="ECO:0007669"/>
    <property type="project" value="TreeGrafter"/>
</dbReference>
<evidence type="ECO:0000259" key="6">
    <source>
        <dbReference type="SMART" id="SM00528"/>
    </source>
</evidence>
<evidence type="ECO:0000313" key="8">
    <source>
        <dbReference type="Proteomes" id="UP000199184"/>
    </source>
</evidence>
<evidence type="ECO:0000256" key="3">
    <source>
        <dbReference type="ARBA" id="ARBA00022490"/>
    </source>
</evidence>
<dbReference type="PANTHER" id="PTHR38097">
    <property type="match status" value="1"/>
</dbReference>
<keyword evidence="8" id="KW-1185">Reference proteome</keyword>
<keyword evidence="4 7" id="KW-0238">DNA-binding</keyword>
<feature type="region of interest" description="Disordered" evidence="5">
    <location>
        <begin position="42"/>
        <end position="85"/>
    </location>
</feature>
<dbReference type="InterPro" id="IPR037150">
    <property type="entry name" value="H-NS_C_dom_sf"/>
</dbReference>
<dbReference type="GO" id="GO:0001217">
    <property type="term" value="F:DNA-binding transcription repressor activity"/>
    <property type="evidence" value="ECO:0007669"/>
    <property type="project" value="TreeGrafter"/>
</dbReference>
<dbReference type="Pfam" id="PF00816">
    <property type="entry name" value="Histone_HNS"/>
    <property type="match status" value="1"/>
</dbReference>
<dbReference type="RefSeq" id="WP_038946218.1">
    <property type="nucleotide sequence ID" value="NZ_FMAI01000001.1"/>
</dbReference>
<reference evidence="8" key="1">
    <citation type="submission" date="2016-08" db="EMBL/GenBank/DDBJ databases">
        <authorList>
            <person name="Varghese N."/>
            <person name="Submissions Spin"/>
        </authorList>
    </citation>
    <scope>NUCLEOTIDE SEQUENCE [LARGE SCALE GENOMIC DNA]</scope>
    <source>
        <strain evidence="8">ERR11</strain>
    </source>
</reference>
<comment type="subcellular location">
    <subcellularLocation>
        <location evidence="1">Cytoplasm</location>
        <location evidence="1">Nucleoid</location>
    </subcellularLocation>
</comment>
<dbReference type="SMART" id="SM00528">
    <property type="entry name" value="HNS"/>
    <property type="match status" value="1"/>
</dbReference>
<gene>
    <name evidence="7" type="ORF">GA0061098_1001117</name>
</gene>
<protein>
    <submittedName>
        <fullName evidence="7">DNA-binding protein H-NS</fullName>
    </submittedName>
</protein>
<dbReference type="Gene3D" id="4.10.430.10">
    <property type="entry name" value="Histone-like protein H-NS, C-terminal domain"/>
    <property type="match status" value="1"/>
</dbReference>
<accession>A0A1C3TYE9</accession>
<dbReference type="GO" id="GO:0003681">
    <property type="term" value="F:bent DNA binding"/>
    <property type="evidence" value="ECO:0007669"/>
    <property type="project" value="TreeGrafter"/>
</dbReference>
<evidence type="ECO:0000256" key="1">
    <source>
        <dbReference type="ARBA" id="ARBA00004453"/>
    </source>
</evidence>